<dbReference type="InterPro" id="IPR036249">
    <property type="entry name" value="Thioredoxin-like_sf"/>
</dbReference>
<dbReference type="GO" id="GO:0016209">
    <property type="term" value="F:antioxidant activity"/>
    <property type="evidence" value="ECO:0007669"/>
    <property type="project" value="InterPro"/>
</dbReference>
<dbReference type="RefSeq" id="WP_131610495.1">
    <property type="nucleotide sequence ID" value="NZ_SJSM01000012.1"/>
</dbReference>
<dbReference type="InterPro" id="IPR017937">
    <property type="entry name" value="Thioredoxin_CS"/>
</dbReference>
<dbReference type="SUPFAM" id="SSF52833">
    <property type="entry name" value="Thioredoxin-like"/>
    <property type="match status" value="1"/>
</dbReference>
<name>A0A4R0N0B5_9SPHI</name>
<dbReference type="InterPro" id="IPR050553">
    <property type="entry name" value="Thioredoxin_ResA/DsbE_sf"/>
</dbReference>
<dbReference type="Proteomes" id="UP000291117">
    <property type="component" value="Unassembled WGS sequence"/>
</dbReference>
<comment type="subcellular location">
    <subcellularLocation>
        <location evidence="1">Cell envelope</location>
    </subcellularLocation>
</comment>
<keyword evidence="5" id="KW-0732">Signal</keyword>
<comment type="caution">
    <text evidence="7">The sequence shown here is derived from an EMBL/GenBank/DDBJ whole genome shotgun (WGS) entry which is preliminary data.</text>
</comment>
<reference evidence="7 8" key="1">
    <citation type="submission" date="2019-02" db="EMBL/GenBank/DDBJ databases">
        <title>Pedobacter sp. RP-3-8 sp. nov., isolated from Arctic soil.</title>
        <authorList>
            <person name="Dahal R.H."/>
        </authorList>
    </citation>
    <scope>NUCLEOTIDE SEQUENCE [LARGE SCALE GENOMIC DNA]</scope>
    <source>
        <strain evidence="7 8">RP-3-8</strain>
    </source>
</reference>
<dbReference type="GO" id="GO:0030313">
    <property type="term" value="C:cell envelope"/>
    <property type="evidence" value="ECO:0007669"/>
    <property type="project" value="UniProtKB-SubCell"/>
</dbReference>
<evidence type="ECO:0000256" key="5">
    <source>
        <dbReference type="SAM" id="SignalP"/>
    </source>
</evidence>
<dbReference type="Pfam" id="PF14289">
    <property type="entry name" value="DUF4369"/>
    <property type="match status" value="1"/>
</dbReference>
<dbReference type="PROSITE" id="PS51352">
    <property type="entry name" value="THIOREDOXIN_2"/>
    <property type="match status" value="1"/>
</dbReference>
<dbReference type="PROSITE" id="PS00194">
    <property type="entry name" value="THIOREDOXIN_1"/>
    <property type="match status" value="1"/>
</dbReference>
<dbReference type="Pfam" id="PF00578">
    <property type="entry name" value="AhpC-TSA"/>
    <property type="match status" value="1"/>
</dbReference>
<dbReference type="PANTHER" id="PTHR42852:SF6">
    <property type="entry name" value="THIOL:DISULFIDE INTERCHANGE PROTEIN DSBE"/>
    <property type="match status" value="1"/>
</dbReference>
<evidence type="ECO:0000256" key="3">
    <source>
        <dbReference type="ARBA" id="ARBA00023157"/>
    </source>
</evidence>
<feature type="chain" id="PRO_5020887574" evidence="5">
    <location>
        <begin position="28"/>
        <end position="369"/>
    </location>
</feature>
<organism evidence="7 8">
    <name type="scientific">Pedobacter hiemivivus</name>
    <dbReference type="NCBI Taxonomy" id="2530454"/>
    <lineage>
        <taxon>Bacteria</taxon>
        <taxon>Pseudomonadati</taxon>
        <taxon>Bacteroidota</taxon>
        <taxon>Sphingobacteriia</taxon>
        <taxon>Sphingobacteriales</taxon>
        <taxon>Sphingobacteriaceae</taxon>
        <taxon>Pedobacter</taxon>
    </lineage>
</organism>
<dbReference type="EMBL" id="SJSM01000012">
    <property type="protein sequence ID" value="TCC93121.1"/>
    <property type="molecule type" value="Genomic_DNA"/>
</dbReference>
<dbReference type="InterPro" id="IPR013766">
    <property type="entry name" value="Thioredoxin_domain"/>
</dbReference>
<keyword evidence="2" id="KW-0201">Cytochrome c-type biogenesis</keyword>
<feature type="domain" description="Thioredoxin" evidence="6">
    <location>
        <begin position="231"/>
        <end position="369"/>
    </location>
</feature>
<protein>
    <submittedName>
        <fullName evidence="7">AhpC/TSA family protein</fullName>
    </submittedName>
</protein>
<feature type="signal peptide" evidence="5">
    <location>
        <begin position="1"/>
        <end position="27"/>
    </location>
</feature>
<dbReference type="OrthoDB" id="750178at2"/>
<evidence type="ECO:0000313" key="8">
    <source>
        <dbReference type="Proteomes" id="UP000291117"/>
    </source>
</evidence>
<dbReference type="InterPro" id="IPR000866">
    <property type="entry name" value="AhpC/TSA"/>
</dbReference>
<keyword evidence="4" id="KW-0676">Redox-active center</keyword>
<dbReference type="CDD" id="cd02966">
    <property type="entry name" value="TlpA_like_family"/>
    <property type="match status" value="1"/>
</dbReference>
<sequence>MNRINQRNYLKLFLVTLMVFTQGIALAQNDKIELNIEIKGLGNGKVMIRQANPEGAKFDSLNAENNILQFKGIAKGPLLYNLSFPGGKYLSFFAAPNEKITVKGALDDLKSVKIAGSIHQPAWRAWSSIWNHLHLYAGTIYKKLDSIEKAKGDRRFYMDKLKDWDRIMVDSVDAFVKKFPASPVTPWVIDSRFVVYLYPDKAELYYGMLTDQAKKSPFGIALGRSVAINSKTSIGKRPDFIQPDTAGKLFKLSSLKGKVVLVDFWASWCGPCRKENPNLVKAYAAYHNQGFEIVGVSLDDKKQNWLKAIAADKLTWQHVSDLKGWKNELAIAYGIKSVPTSFLIDASGKIIAKDLRGEALENKLKELFK</sequence>
<gene>
    <name evidence="7" type="ORF">EZ444_17830</name>
</gene>
<keyword evidence="8" id="KW-1185">Reference proteome</keyword>
<keyword evidence="3" id="KW-1015">Disulfide bond</keyword>
<dbReference type="Gene3D" id="3.40.30.10">
    <property type="entry name" value="Glutaredoxin"/>
    <property type="match status" value="1"/>
</dbReference>
<evidence type="ECO:0000256" key="2">
    <source>
        <dbReference type="ARBA" id="ARBA00022748"/>
    </source>
</evidence>
<accession>A0A4R0N0B5</accession>
<dbReference type="InterPro" id="IPR025380">
    <property type="entry name" value="DUF4369"/>
</dbReference>
<dbReference type="AlphaFoldDB" id="A0A4R0N0B5"/>
<evidence type="ECO:0000256" key="1">
    <source>
        <dbReference type="ARBA" id="ARBA00004196"/>
    </source>
</evidence>
<dbReference type="GO" id="GO:0017004">
    <property type="term" value="P:cytochrome complex assembly"/>
    <property type="evidence" value="ECO:0007669"/>
    <property type="project" value="UniProtKB-KW"/>
</dbReference>
<evidence type="ECO:0000259" key="6">
    <source>
        <dbReference type="PROSITE" id="PS51352"/>
    </source>
</evidence>
<evidence type="ECO:0000313" key="7">
    <source>
        <dbReference type="EMBL" id="TCC93121.1"/>
    </source>
</evidence>
<evidence type="ECO:0000256" key="4">
    <source>
        <dbReference type="ARBA" id="ARBA00023284"/>
    </source>
</evidence>
<dbReference type="GO" id="GO:0016491">
    <property type="term" value="F:oxidoreductase activity"/>
    <property type="evidence" value="ECO:0007669"/>
    <property type="project" value="InterPro"/>
</dbReference>
<proteinExistence type="predicted"/>
<dbReference type="PANTHER" id="PTHR42852">
    <property type="entry name" value="THIOL:DISULFIDE INTERCHANGE PROTEIN DSBE"/>
    <property type="match status" value="1"/>
</dbReference>